<name>A0AAD7D088_MYCRO</name>
<dbReference type="Pfam" id="PF00566">
    <property type="entry name" value="RabGAP-TBC"/>
    <property type="match status" value="1"/>
</dbReference>
<evidence type="ECO:0000256" key="1">
    <source>
        <dbReference type="ARBA" id="ARBA00022468"/>
    </source>
</evidence>
<evidence type="ECO:0000313" key="5">
    <source>
        <dbReference type="EMBL" id="KAJ7672684.1"/>
    </source>
</evidence>
<feature type="region of interest" description="Disordered" evidence="2">
    <location>
        <begin position="338"/>
        <end position="372"/>
    </location>
</feature>
<evidence type="ECO:0000256" key="2">
    <source>
        <dbReference type="SAM" id="MobiDB-lite"/>
    </source>
</evidence>
<feature type="transmembrane region" description="Helical" evidence="3">
    <location>
        <begin position="459"/>
        <end position="485"/>
    </location>
</feature>
<evidence type="ECO:0000313" key="6">
    <source>
        <dbReference type="Proteomes" id="UP001221757"/>
    </source>
</evidence>
<keyword evidence="6" id="KW-1185">Reference proteome</keyword>
<dbReference type="InterPro" id="IPR045913">
    <property type="entry name" value="TBC20/Gyp8-like"/>
</dbReference>
<accession>A0AAD7D088</accession>
<dbReference type="GO" id="GO:0006888">
    <property type="term" value="P:endoplasmic reticulum to Golgi vesicle-mediated transport"/>
    <property type="evidence" value="ECO:0007669"/>
    <property type="project" value="TreeGrafter"/>
</dbReference>
<dbReference type="Proteomes" id="UP001221757">
    <property type="component" value="Unassembled WGS sequence"/>
</dbReference>
<dbReference type="GO" id="GO:0005789">
    <property type="term" value="C:endoplasmic reticulum membrane"/>
    <property type="evidence" value="ECO:0007669"/>
    <property type="project" value="TreeGrafter"/>
</dbReference>
<feature type="domain" description="Rab-GAP TBC" evidence="4">
    <location>
        <begin position="22"/>
        <end position="207"/>
    </location>
</feature>
<dbReference type="InterPro" id="IPR000195">
    <property type="entry name" value="Rab-GAP-TBC_dom"/>
</dbReference>
<evidence type="ECO:0000256" key="3">
    <source>
        <dbReference type="SAM" id="Phobius"/>
    </source>
</evidence>
<dbReference type="AlphaFoldDB" id="A0AAD7D088"/>
<reference evidence="5" key="1">
    <citation type="submission" date="2023-03" db="EMBL/GenBank/DDBJ databases">
        <title>Massive genome expansion in bonnet fungi (Mycena s.s.) driven by repeated elements and novel gene families across ecological guilds.</title>
        <authorList>
            <consortium name="Lawrence Berkeley National Laboratory"/>
            <person name="Harder C.B."/>
            <person name="Miyauchi S."/>
            <person name="Viragh M."/>
            <person name="Kuo A."/>
            <person name="Thoen E."/>
            <person name="Andreopoulos B."/>
            <person name="Lu D."/>
            <person name="Skrede I."/>
            <person name="Drula E."/>
            <person name="Henrissat B."/>
            <person name="Morin E."/>
            <person name="Kohler A."/>
            <person name="Barry K."/>
            <person name="LaButti K."/>
            <person name="Morin E."/>
            <person name="Salamov A."/>
            <person name="Lipzen A."/>
            <person name="Mereny Z."/>
            <person name="Hegedus B."/>
            <person name="Baldrian P."/>
            <person name="Stursova M."/>
            <person name="Weitz H."/>
            <person name="Taylor A."/>
            <person name="Grigoriev I.V."/>
            <person name="Nagy L.G."/>
            <person name="Martin F."/>
            <person name="Kauserud H."/>
        </authorList>
    </citation>
    <scope>NUCLEOTIDE SEQUENCE</scope>
    <source>
        <strain evidence="5">CBHHK067</strain>
    </source>
</reference>
<comment type="caution">
    <text evidence="5">The sequence shown here is derived from an EMBL/GenBank/DDBJ whole genome shotgun (WGS) entry which is preliminary data.</text>
</comment>
<dbReference type="SUPFAM" id="SSF47923">
    <property type="entry name" value="Ypt/Rab-GAP domain of gyp1p"/>
    <property type="match status" value="2"/>
</dbReference>
<protein>
    <submittedName>
        <fullName evidence="5">Rab-GTPase-TBC domain-containing protein</fullName>
    </submittedName>
</protein>
<gene>
    <name evidence="5" type="ORF">B0H17DRAFT_182633</name>
</gene>
<keyword evidence="3" id="KW-1133">Transmembrane helix</keyword>
<dbReference type="Gene3D" id="1.10.472.80">
    <property type="entry name" value="Ypt/Rab-GAP domain of gyp1p, domain 3"/>
    <property type="match status" value="1"/>
</dbReference>
<dbReference type="PANTHER" id="PTHR20913:SF7">
    <property type="entry name" value="RE60063P"/>
    <property type="match status" value="1"/>
</dbReference>
<sequence>MNSEKISPEPWEEYRLMSLCPGGFGEKRVDIWPQVLHAHPQPIPEAPVDDVESGHPDERQIRLDTERSFVLYPVDSKTDKDTLQSELHDLLVEIFRKRPKLNYFQGYHDIITVLLLTLPRELQLPCAEQLSLQRVRDSMGSTLDPILGLLRVMKNLLRVADPKYAELLERTSPLPYYALPNLLTLFSHDMPTLPLIQHVFDYLLCRPPIFVVYLATAIILSRKQDVELLEEEGEEGMMHSVLSALPELVDNDNELPEEDIRPKEDPLSEEIVPAMVDIPDIKQEVSEPPATSGEGHVADSDVVEPSGVDLPIGQEASVVPDVFIPDPDLPITELADEIKTEPSPPPSDASEKFEFPPQPTRRKIPKPKPHTLTDILNTSEALYNTHPPSHPSLQLSSIMGPQSVIFTWSTRVTEMPPNDEAECMVQRLDLIVYPEPPVIESTKEQNATKRRRKRFKRRVGNGTVGMLVGAGLVLGVAVAVSVYGARQGGDYHRDWRKLGRWVGGVVAGASERVIRYRT</sequence>
<dbReference type="InterPro" id="IPR035969">
    <property type="entry name" value="Rab-GAP_TBC_sf"/>
</dbReference>
<feature type="compositionally biased region" description="Basic residues" evidence="2">
    <location>
        <begin position="360"/>
        <end position="369"/>
    </location>
</feature>
<dbReference type="EMBL" id="JARKIE010000167">
    <property type="protein sequence ID" value="KAJ7672684.1"/>
    <property type="molecule type" value="Genomic_DNA"/>
</dbReference>
<evidence type="ECO:0000259" key="4">
    <source>
        <dbReference type="PROSITE" id="PS50086"/>
    </source>
</evidence>
<dbReference type="GO" id="GO:0005096">
    <property type="term" value="F:GTPase activator activity"/>
    <property type="evidence" value="ECO:0007669"/>
    <property type="project" value="UniProtKB-KW"/>
</dbReference>
<keyword evidence="3" id="KW-0812">Transmembrane</keyword>
<organism evidence="5 6">
    <name type="scientific">Mycena rosella</name>
    <name type="common">Pink bonnet</name>
    <name type="synonym">Agaricus rosellus</name>
    <dbReference type="NCBI Taxonomy" id="1033263"/>
    <lineage>
        <taxon>Eukaryota</taxon>
        <taxon>Fungi</taxon>
        <taxon>Dikarya</taxon>
        <taxon>Basidiomycota</taxon>
        <taxon>Agaricomycotina</taxon>
        <taxon>Agaricomycetes</taxon>
        <taxon>Agaricomycetidae</taxon>
        <taxon>Agaricales</taxon>
        <taxon>Marasmiineae</taxon>
        <taxon>Mycenaceae</taxon>
        <taxon>Mycena</taxon>
    </lineage>
</organism>
<dbReference type="PANTHER" id="PTHR20913">
    <property type="entry name" value="TBC1 DOMAIN FAMILY MEMBER 20/GTPASE"/>
    <property type="match status" value="1"/>
</dbReference>
<feature type="region of interest" description="Disordered" evidence="2">
    <location>
        <begin position="285"/>
        <end position="308"/>
    </location>
</feature>
<keyword evidence="3" id="KW-0472">Membrane</keyword>
<dbReference type="Gene3D" id="1.10.8.1310">
    <property type="match status" value="1"/>
</dbReference>
<dbReference type="PROSITE" id="PS50086">
    <property type="entry name" value="TBC_RABGAP"/>
    <property type="match status" value="1"/>
</dbReference>
<proteinExistence type="predicted"/>
<dbReference type="SMART" id="SM00164">
    <property type="entry name" value="TBC"/>
    <property type="match status" value="1"/>
</dbReference>
<keyword evidence="1" id="KW-0343">GTPase activation</keyword>